<protein>
    <recommendedName>
        <fullName evidence="3">6-bladed beta-propeller</fullName>
    </recommendedName>
</protein>
<gene>
    <name evidence="1" type="ORF">CEE37_01810</name>
</gene>
<reference evidence="1 2" key="1">
    <citation type="submission" date="2017-06" db="EMBL/GenBank/DDBJ databases">
        <title>Novel microbial phyla capable of carbon fixation and sulfur reduction in deep-sea sediments.</title>
        <authorList>
            <person name="Huang J."/>
            <person name="Baker B."/>
            <person name="Wang Y."/>
        </authorList>
    </citation>
    <scope>NUCLEOTIDE SEQUENCE [LARGE SCALE GENOMIC DNA]</scope>
    <source>
        <strain evidence="1">B3_LCP</strain>
    </source>
</reference>
<dbReference type="Proteomes" id="UP000319619">
    <property type="component" value="Unassembled WGS sequence"/>
</dbReference>
<dbReference type="PANTHER" id="PTHR24104:SF25">
    <property type="entry name" value="PROTEIN LIN-41"/>
    <property type="match status" value="1"/>
</dbReference>
<dbReference type="GO" id="GO:0000209">
    <property type="term" value="P:protein polyubiquitination"/>
    <property type="evidence" value="ECO:0007669"/>
    <property type="project" value="TreeGrafter"/>
</dbReference>
<dbReference type="GO" id="GO:0061630">
    <property type="term" value="F:ubiquitin protein ligase activity"/>
    <property type="evidence" value="ECO:0007669"/>
    <property type="project" value="TreeGrafter"/>
</dbReference>
<dbReference type="SUPFAM" id="SSF101898">
    <property type="entry name" value="NHL repeat"/>
    <property type="match status" value="1"/>
</dbReference>
<evidence type="ECO:0000313" key="1">
    <source>
        <dbReference type="EMBL" id="TKJ42442.1"/>
    </source>
</evidence>
<dbReference type="PANTHER" id="PTHR24104">
    <property type="entry name" value="E3 UBIQUITIN-PROTEIN LIGASE NHLRC1-RELATED"/>
    <property type="match status" value="1"/>
</dbReference>
<dbReference type="Gene3D" id="2.120.10.30">
    <property type="entry name" value="TolB, C-terminal domain"/>
    <property type="match status" value="2"/>
</dbReference>
<dbReference type="AlphaFoldDB" id="A0A532V5N4"/>
<proteinExistence type="predicted"/>
<dbReference type="PROSITE" id="PS51257">
    <property type="entry name" value="PROKAR_LIPOPROTEIN"/>
    <property type="match status" value="1"/>
</dbReference>
<accession>A0A532V5N4</accession>
<dbReference type="GO" id="GO:0043161">
    <property type="term" value="P:proteasome-mediated ubiquitin-dependent protein catabolic process"/>
    <property type="evidence" value="ECO:0007669"/>
    <property type="project" value="TreeGrafter"/>
</dbReference>
<evidence type="ECO:0000313" key="2">
    <source>
        <dbReference type="Proteomes" id="UP000319619"/>
    </source>
</evidence>
<evidence type="ECO:0008006" key="3">
    <source>
        <dbReference type="Google" id="ProtNLM"/>
    </source>
</evidence>
<dbReference type="EMBL" id="NJBN01000001">
    <property type="protein sequence ID" value="TKJ42442.1"/>
    <property type="molecule type" value="Genomic_DNA"/>
</dbReference>
<dbReference type="InterPro" id="IPR050952">
    <property type="entry name" value="TRIM-NHL_E3_ligases"/>
</dbReference>
<sequence>MRSPELNNESNQKVLGIVAIVFILVVISACGTKMELPSSPASVSFGSGDTTYIHLAPDWTINNGIPLNEPCDIVVGPDGYVFVVDRGNERIAVFDRVGNSIETGWTDDLADLDGLEGIGSGDVIEAIGQDEKLNLFMVAGGPTVWYWNQYINEVGVESVLDYFVVLDTLELDTTNASFTEFVELETQTPDRYVIIDFIFSYDPDRIDSVYAPKVFYQDPNGLSKYRGVAGGPDETVYITDLTDRVSRLTLNYHNMVMLNNGFVAYTYYGDFERDIAVHGTGMGTTIDPAGIYVQVQGGQHYIYFSQTEPNFMVQKIREEGVGNFFSAFSANTDIMELERFSRPMDIWVAEQYLGSNWVFVADTDSNRVQVFNPVGDFLMYAGGRKTSIADPEIFDELVLPEGVAHFEGTLYVADTGNNRIVRYALSTDVENIPGL</sequence>
<name>A0A532V5N4_UNCL8</name>
<dbReference type="SUPFAM" id="SSF63825">
    <property type="entry name" value="YWTD domain"/>
    <property type="match status" value="1"/>
</dbReference>
<organism evidence="1 2">
    <name type="scientific">candidate division LCP-89 bacterium B3_LCP</name>
    <dbReference type="NCBI Taxonomy" id="2012998"/>
    <lineage>
        <taxon>Bacteria</taxon>
        <taxon>Pseudomonadati</taxon>
        <taxon>Bacteria division LCP-89</taxon>
    </lineage>
</organism>
<dbReference type="InterPro" id="IPR011042">
    <property type="entry name" value="6-blade_b-propeller_TolB-like"/>
</dbReference>
<comment type="caution">
    <text evidence="1">The sequence shown here is derived from an EMBL/GenBank/DDBJ whole genome shotgun (WGS) entry which is preliminary data.</text>
</comment>
<dbReference type="GO" id="GO:0008270">
    <property type="term" value="F:zinc ion binding"/>
    <property type="evidence" value="ECO:0007669"/>
    <property type="project" value="UniProtKB-KW"/>
</dbReference>